<sequence length="249" mass="27559">MNFLGQVIGFGWGSANESLDEPYQYDTIGNRITPFGRTTSYDGDGNRTAGVVPGATGAAGTEFEDVDGPDFAAATNLKWDGENRLVSLVVDGQTISYDYDYLGRRIKRTRSGTVFHYHYDGWNPLGLWVRTTLNRTWTWGLDLSGSPQGAGGVGGLLVAEIQSGGNAGENYPLYDGNGNVCQYLDSAGVLEARYEYDSFGRIVVNAGNSVRSTFRHRFSTKQRDEHTGLYYYGYRYYDPVTGRWPSRDP</sequence>
<gene>
    <name evidence="1" type="ORF">JIN78_02235</name>
</gene>
<dbReference type="NCBIfam" id="TIGR03696">
    <property type="entry name" value="Rhs_assc_core"/>
    <property type="match status" value="1"/>
</dbReference>
<dbReference type="Gene3D" id="2.180.10.10">
    <property type="entry name" value="RHS repeat-associated core"/>
    <property type="match status" value="1"/>
</dbReference>
<dbReference type="Proteomes" id="UP000604083">
    <property type="component" value="Unassembled WGS sequence"/>
</dbReference>
<dbReference type="NCBIfam" id="TIGR01643">
    <property type="entry name" value="YD_repeat_2x"/>
    <property type="match status" value="1"/>
</dbReference>
<evidence type="ECO:0000313" key="2">
    <source>
        <dbReference type="Proteomes" id="UP000604083"/>
    </source>
</evidence>
<keyword evidence="2" id="KW-1185">Reference proteome</keyword>
<proteinExistence type="predicted"/>
<dbReference type="PANTHER" id="PTHR32305">
    <property type="match status" value="1"/>
</dbReference>
<dbReference type="AlphaFoldDB" id="A0A934RJL2"/>
<organism evidence="1 2">
    <name type="scientific">Roseibacillus ishigakijimensis</name>
    <dbReference type="NCBI Taxonomy" id="454146"/>
    <lineage>
        <taxon>Bacteria</taxon>
        <taxon>Pseudomonadati</taxon>
        <taxon>Verrucomicrobiota</taxon>
        <taxon>Verrucomicrobiia</taxon>
        <taxon>Verrucomicrobiales</taxon>
        <taxon>Verrucomicrobiaceae</taxon>
        <taxon>Roseibacillus</taxon>
    </lineage>
</organism>
<feature type="non-terminal residue" evidence="1">
    <location>
        <position position="249"/>
    </location>
</feature>
<protein>
    <recommendedName>
        <fullName evidence="3">YD repeat-containing protein</fullName>
    </recommendedName>
</protein>
<accession>A0A934RJL2</accession>
<evidence type="ECO:0000313" key="1">
    <source>
        <dbReference type="EMBL" id="MBK1832867.1"/>
    </source>
</evidence>
<comment type="caution">
    <text evidence="1">The sequence shown here is derived from an EMBL/GenBank/DDBJ whole genome shotgun (WGS) entry which is preliminary data.</text>
</comment>
<dbReference type="RefSeq" id="WP_307832969.1">
    <property type="nucleotide sequence ID" value="NZ_JAENIO010000004.1"/>
</dbReference>
<evidence type="ECO:0008006" key="3">
    <source>
        <dbReference type="Google" id="ProtNLM"/>
    </source>
</evidence>
<dbReference type="EMBL" id="JAENIO010000004">
    <property type="protein sequence ID" value="MBK1832867.1"/>
    <property type="molecule type" value="Genomic_DNA"/>
</dbReference>
<dbReference type="InterPro" id="IPR022385">
    <property type="entry name" value="Rhs_assc_core"/>
</dbReference>
<name>A0A934RJL2_9BACT</name>
<reference evidence="1" key="1">
    <citation type="submission" date="2021-01" db="EMBL/GenBank/DDBJ databases">
        <title>Modified the classification status of verrucomicrobia.</title>
        <authorList>
            <person name="Feng X."/>
        </authorList>
    </citation>
    <scope>NUCLEOTIDE SEQUENCE</scope>
    <source>
        <strain evidence="1">KCTC 12986</strain>
    </source>
</reference>
<dbReference type="InterPro" id="IPR050708">
    <property type="entry name" value="T6SS_VgrG/RHS"/>
</dbReference>
<dbReference type="InterPro" id="IPR006530">
    <property type="entry name" value="YD"/>
</dbReference>
<dbReference type="PANTHER" id="PTHR32305:SF15">
    <property type="entry name" value="PROTEIN RHSA-RELATED"/>
    <property type="match status" value="1"/>
</dbReference>